<dbReference type="InterPro" id="IPR001547">
    <property type="entry name" value="Glyco_hydro_5"/>
</dbReference>
<sequence length="401" mass="44123">MPDYKVLSYHFNVQGGDAAIHVLQADKKTVSTVLVDAGKGGPNAIHALRNFIYSKNITLDSVLITHWVATTTLACTSYSKPKKATSGHGDLKNSYGNFITRDGQTLVVKFGAHESVPITVLGPANLIGMDFFDLTNNAPTIAQAKTFKSSKELLDWHGKGKWQQNLPGAPGLFCVAQNWTYIGPPPGLGILDTESSTFTNQSSVAAMLIWPNHQISLYTAGDRDDLRETQIVAWSRCEGRPGIGNKGSCPTGSTQLPLGSFGLGGGDGEGQMKHFVEDNMMNLFRLPVSWQYLVNNQLGGSLNEANFAKYDHNCQGGPSRRCHINSFRCPVKFNPQNIIISAGSDYGHPRYESLIAAYTWNQQNKIGLETGKWPGEYRDFDKPIASTMFPYWLAKDRNNNW</sequence>
<proteinExistence type="predicted"/>
<keyword evidence="4" id="KW-1185">Reference proteome</keyword>
<dbReference type="Pfam" id="PF00150">
    <property type="entry name" value="Cellulase"/>
    <property type="match status" value="1"/>
</dbReference>
<organism evidence="3 4">
    <name type="scientific">Lasiosphaeria hispida</name>
    <dbReference type="NCBI Taxonomy" id="260671"/>
    <lineage>
        <taxon>Eukaryota</taxon>
        <taxon>Fungi</taxon>
        <taxon>Dikarya</taxon>
        <taxon>Ascomycota</taxon>
        <taxon>Pezizomycotina</taxon>
        <taxon>Sordariomycetes</taxon>
        <taxon>Sordariomycetidae</taxon>
        <taxon>Sordariales</taxon>
        <taxon>Lasiosphaeriaceae</taxon>
        <taxon>Lasiosphaeria</taxon>
    </lineage>
</organism>
<reference evidence="3" key="1">
    <citation type="journal article" date="2023" name="Mol. Phylogenet. Evol.">
        <title>Genome-scale phylogeny and comparative genomics of the fungal order Sordariales.</title>
        <authorList>
            <person name="Hensen N."/>
            <person name="Bonometti L."/>
            <person name="Westerberg I."/>
            <person name="Brannstrom I.O."/>
            <person name="Guillou S."/>
            <person name="Cros-Aarteil S."/>
            <person name="Calhoun S."/>
            <person name="Haridas S."/>
            <person name="Kuo A."/>
            <person name="Mondo S."/>
            <person name="Pangilinan J."/>
            <person name="Riley R."/>
            <person name="LaButti K."/>
            <person name="Andreopoulos B."/>
            <person name="Lipzen A."/>
            <person name="Chen C."/>
            <person name="Yan M."/>
            <person name="Daum C."/>
            <person name="Ng V."/>
            <person name="Clum A."/>
            <person name="Steindorff A."/>
            <person name="Ohm R.A."/>
            <person name="Martin F."/>
            <person name="Silar P."/>
            <person name="Natvig D.O."/>
            <person name="Lalanne C."/>
            <person name="Gautier V."/>
            <person name="Ament-Velasquez S.L."/>
            <person name="Kruys A."/>
            <person name="Hutchinson M.I."/>
            <person name="Powell A.J."/>
            <person name="Barry K."/>
            <person name="Miller A.N."/>
            <person name="Grigoriev I.V."/>
            <person name="Debuchy R."/>
            <person name="Gladieux P."/>
            <person name="Hiltunen Thoren M."/>
            <person name="Johannesson H."/>
        </authorList>
    </citation>
    <scope>NUCLEOTIDE SEQUENCE</scope>
    <source>
        <strain evidence="3">CBS 955.72</strain>
    </source>
</reference>
<accession>A0AAJ0H4U1</accession>
<dbReference type="EMBL" id="JAUIQD010000010">
    <property type="protein sequence ID" value="KAK3338677.1"/>
    <property type="molecule type" value="Genomic_DNA"/>
</dbReference>
<feature type="domain" description="Glycoside hydrolase family 5" evidence="2">
    <location>
        <begin position="268"/>
        <end position="311"/>
    </location>
</feature>
<keyword evidence="1" id="KW-0378">Hydrolase</keyword>
<dbReference type="Gene3D" id="3.20.20.80">
    <property type="entry name" value="Glycosidases"/>
    <property type="match status" value="1"/>
</dbReference>
<dbReference type="GO" id="GO:0000272">
    <property type="term" value="P:polysaccharide catabolic process"/>
    <property type="evidence" value="ECO:0007669"/>
    <property type="project" value="InterPro"/>
</dbReference>
<reference evidence="3" key="2">
    <citation type="submission" date="2023-06" db="EMBL/GenBank/DDBJ databases">
        <authorList>
            <consortium name="Lawrence Berkeley National Laboratory"/>
            <person name="Haridas S."/>
            <person name="Hensen N."/>
            <person name="Bonometti L."/>
            <person name="Westerberg I."/>
            <person name="Brannstrom I.O."/>
            <person name="Guillou S."/>
            <person name="Cros-Aarteil S."/>
            <person name="Calhoun S."/>
            <person name="Kuo A."/>
            <person name="Mondo S."/>
            <person name="Pangilinan J."/>
            <person name="Riley R."/>
            <person name="Labutti K."/>
            <person name="Andreopoulos B."/>
            <person name="Lipzen A."/>
            <person name="Chen C."/>
            <person name="Yanf M."/>
            <person name="Daum C."/>
            <person name="Ng V."/>
            <person name="Clum A."/>
            <person name="Steindorff A."/>
            <person name="Ohm R."/>
            <person name="Martin F."/>
            <person name="Silar P."/>
            <person name="Natvig D."/>
            <person name="Lalanne C."/>
            <person name="Gautier V."/>
            <person name="Ament-Velasquez S.L."/>
            <person name="Kruys A."/>
            <person name="Hutchinson M.I."/>
            <person name="Powell A.J."/>
            <person name="Barry K."/>
            <person name="Miller A.N."/>
            <person name="Grigoriev I.V."/>
            <person name="Debuchy R."/>
            <person name="Gladieux P."/>
            <person name="Thoren M.H."/>
            <person name="Johannesson H."/>
        </authorList>
    </citation>
    <scope>NUCLEOTIDE SEQUENCE</scope>
    <source>
        <strain evidence="3">CBS 955.72</strain>
    </source>
</reference>
<evidence type="ECO:0000259" key="2">
    <source>
        <dbReference type="Pfam" id="PF00150"/>
    </source>
</evidence>
<evidence type="ECO:0000256" key="1">
    <source>
        <dbReference type="ARBA" id="ARBA00022801"/>
    </source>
</evidence>
<dbReference type="GO" id="GO:0004553">
    <property type="term" value="F:hydrolase activity, hydrolyzing O-glycosyl compounds"/>
    <property type="evidence" value="ECO:0007669"/>
    <property type="project" value="InterPro"/>
</dbReference>
<evidence type="ECO:0000313" key="3">
    <source>
        <dbReference type="EMBL" id="KAK3338677.1"/>
    </source>
</evidence>
<name>A0AAJ0H4U1_9PEZI</name>
<dbReference type="Proteomes" id="UP001275084">
    <property type="component" value="Unassembled WGS sequence"/>
</dbReference>
<gene>
    <name evidence="3" type="ORF">B0T25DRAFT_574917</name>
</gene>
<comment type="caution">
    <text evidence="3">The sequence shown here is derived from an EMBL/GenBank/DDBJ whole genome shotgun (WGS) entry which is preliminary data.</text>
</comment>
<evidence type="ECO:0000313" key="4">
    <source>
        <dbReference type="Proteomes" id="UP001275084"/>
    </source>
</evidence>
<protein>
    <recommendedName>
        <fullName evidence="2">Glycoside hydrolase family 5 domain-containing protein</fullName>
    </recommendedName>
</protein>
<dbReference type="AlphaFoldDB" id="A0AAJ0H4U1"/>